<proteinExistence type="predicted"/>
<dbReference type="EMBL" id="SSOC01000002">
    <property type="protein sequence ID" value="THF66135.1"/>
    <property type="molecule type" value="Genomic_DNA"/>
</dbReference>
<evidence type="ECO:0000259" key="2">
    <source>
        <dbReference type="Pfam" id="PF07589"/>
    </source>
</evidence>
<name>A0A4S4B1U1_9RHOO</name>
<reference evidence="3 4" key="1">
    <citation type="submission" date="2019-04" db="EMBL/GenBank/DDBJ databases">
        <title>Azoarcus nasutitermitis sp. nov. isolated from termite nest.</title>
        <authorList>
            <person name="Lin S.-Y."/>
            <person name="Hameed A."/>
            <person name="Hsu Y.-H."/>
            <person name="Young C.-C."/>
        </authorList>
    </citation>
    <scope>NUCLEOTIDE SEQUENCE [LARGE SCALE GENOMIC DNA]</scope>
    <source>
        <strain evidence="3 4">CC-YHH838</strain>
    </source>
</reference>
<evidence type="ECO:0000313" key="3">
    <source>
        <dbReference type="EMBL" id="THF66135.1"/>
    </source>
</evidence>
<comment type="caution">
    <text evidence="3">The sequence shown here is derived from an EMBL/GenBank/DDBJ whole genome shotgun (WGS) entry which is preliminary data.</text>
</comment>
<organism evidence="3 4">
    <name type="scientific">Pseudothauera nasutitermitis</name>
    <dbReference type="NCBI Taxonomy" id="2565930"/>
    <lineage>
        <taxon>Bacteria</taxon>
        <taxon>Pseudomonadati</taxon>
        <taxon>Pseudomonadota</taxon>
        <taxon>Betaproteobacteria</taxon>
        <taxon>Rhodocyclales</taxon>
        <taxon>Zoogloeaceae</taxon>
        <taxon>Pseudothauera</taxon>
    </lineage>
</organism>
<dbReference type="NCBIfam" id="NF038127">
    <property type="entry name" value="FDP_fam"/>
    <property type="match status" value="1"/>
</dbReference>
<dbReference type="RefSeq" id="WP_136347084.1">
    <property type="nucleotide sequence ID" value="NZ_SSOC01000002.1"/>
</dbReference>
<dbReference type="InterPro" id="IPR013424">
    <property type="entry name" value="Ice-binding_C"/>
</dbReference>
<keyword evidence="4" id="KW-1185">Reference proteome</keyword>
<feature type="domain" description="Ice-binding protein C-terminal" evidence="2">
    <location>
        <begin position="168"/>
        <end position="191"/>
    </location>
</feature>
<dbReference type="Proteomes" id="UP000308430">
    <property type="component" value="Unassembled WGS sequence"/>
</dbReference>
<gene>
    <name evidence="3" type="ORF">E6C76_04565</name>
</gene>
<protein>
    <submittedName>
        <fullName evidence="3">PEP-CTERM sorting domain-containing protein</fullName>
    </submittedName>
</protein>
<evidence type="ECO:0000256" key="1">
    <source>
        <dbReference type="SAM" id="SignalP"/>
    </source>
</evidence>
<accession>A0A4S4B1U1</accession>
<dbReference type="OrthoDB" id="6365843at2"/>
<dbReference type="Pfam" id="PF07589">
    <property type="entry name" value="PEP-CTERM"/>
    <property type="match status" value="1"/>
</dbReference>
<dbReference type="NCBIfam" id="TIGR02595">
    <property type="entry name" value="PEP_CTERM"/>
    <property type="match status" value="1"/>
</dbReference>
<feature type="chain" id="PRO_5020820916" evidence="1">
    <location>
        <begin position="20"/>
        <end position="194"/>
    </location>
</feature>
<feature type="signal peptide" evidence="1">
    <location>
        <begin position="1"/>
        <end position="19"/>
    </location>
</feature>
<evidence type="ECO:0000313" key="4">
    <source>
        <dbReference type="Proteomes" id="UP000308430"/>
    </source>
</evidence>
<dbReference type="AlphaFoldDB" id="A0A4S4B1U1"/>
<keyword evidence="1" id="KW-0732">Signal</keyword>
<sequence length="194" mass="20520">MKLPLVAAAMMALSAPSQAALFNFTGTITNHSDVVQVSFTTYADATDVRVWTDSFKSGLNFDPITALWRADGTRLGENDDNASIDPATQTIYDSGFSLPFLAAGSYLFTIAAYNNWALGTLLSDGFTFDNQTPIPIGEWNQPANGTGKGNVWSVWLDGVDVASVPGNTVPEPSVLALLAVGALGGLAMRRRKAG</sequence>